<name>A0A0A2VKC2_BEABA</name>
<evidence type="ECO:0008006" key="3">
    <source>
        <dbReference type="Google" id="ProtNLM"/>
    </source>
</evidence>
<comment type="caution">
    <text evidence="1">The sequence shown here is derived from an EMBL/GenBank/DDBJ whole genome shotgun (WGS) entry which is preliminary data.</text>
</comment>
<dbReference type="InterPro" id="IPR036291">
    <property type="entry name" value="NAD(P)-bd_dom_sf"/>
</dbReference>
<reference evidence="1 2" key="1">
    <citation type="submission" date="2012-10" db="EMBL/GenBank/DDBJ databases">
        <title>Genome sequencing and analysis of entomopathogenic fungi Beauveria bassiana D1-5.</title>
        <authorList>
            <person name="Li Q."/>
            <person name="Wang L."/>
            <person name="Zhang Z."/>
            <person name="Wang Q."/>
            <person name="Ren J."/>
            <person name="Wang M."/>
            <person name="Xu W."/>
            <person name="Wang J."/>
            <person name="Lu Y."/>
            <person name="Du Q."/>
            <person name="Sun Z."/>
        </authorList>
    </citation>
    <scope>NUCLEOTIDE SEQUENCE [LARGE SCALE GENOMIC DNA]</scope>
    <source>
        <strain evidence="1 2">D1-5</strain>
    </source>
</reference>
<proteinExistence type="predicted"/>
<gene>
    <name evidence="1" type="ORF">BBAD15_g7927</name>
</gene>
<dbReference type="eggNOG" id="ENOG502S03H">
    <property type="taxonomic scope" value="Eukaryota"/>
</dbReference>
<protein>
    <recommendedName>
        <fullName evidence="3">NAD(P)-binding domain-containing protein</fullName>
    </recommendedName>
</protein>
<dbReference type="STRING" id="1245745.A0A0A2VKC2"/>
<dbReference type="AlphaFoldDB" id="A0A0A2VKC2"/>
<organism evidence="1 2">
    <name type="scientific">Beauveria bassiana D1-5</name>
    <dbReference type="NCBI Taxonomy" id="1245745"/>
    <lineage>
        <taxon>Eukaryota</taxon>
        <taxon>Fungi</taxon>
        <taxon>Dikarya</taxon>
        <taxon>Ascomycota</taxon>
        <taxon>Pezizomycotina</taxon>
        <taxon>Sordariomycetes</taxon>
        <taxon>Hypocreomycetidae</taxon>
        <taxon>Hypocreales</taxon>
        <taxon>Cordycipitaceae</taxon>
        <taxon>Beauveria</taxon>
    </lineage>
</organism>
<dbReference type="SUPFAM" id="SSF51735">
    <property type="entry name" value="NAD(P)-binding Rossmann-fold domains"/>
    <property type="match status" value="1"/>
</dbReference>
<dbReference type="OrthoDB" id="9975943at2759"/>
<dbReference type="Gene3D" id="3.40.50.720">
    <property type="entry name" value="NAD(P)-binding Rossmann-like Domain"/>
    <property type="match status" value="1"/>
</dbReference>
<dbReference type="Proteomes" id="UP000030106">
    <property type="component" value="Unassembled WGS sequence"/>
</dbReference>
<dbReference type="PANTHER" id="PTHR14097">
    <property type="entry name" value="OXIDOREDUCTASE HTATIP2"/>
    <property type="match status" value="1"/>
</dbReference>
<sequence length="255" mass="27131">MHLILTGATGLVGSSVLDAMIKTQAVTKISVLSRRPIPFADDAKSPKVHVIIHRDFTRYDDVSLLEQLRDAQGCVWALGISQTKVSRDEYTKITKDYALAAASVFAGFGAPRRPFRFVYVSGEGATQTPGRFAAAFARVKGETEQGLADLTAGSCGTLQADAVRPAFVDAAQHDAIRPYIPDPGLLYRATLAVLGPVVRTALPDSHSPTSMLGSFLTEMAMGAKDASLQANGAFHLGLSWIVPNAAIRKSMASEA</sequence>
<evidence type="ECO:0000313" key="1">
    <source>
        <dbReference type="EMBL" id="KGQ06757.1"/>
    </source>
</evidence>
<dbReference type="EMBL" id="ANFO01000760">
    <property type="protein sequence ID" value="KGQ06757.1"/>
    <property type="molecule type" value="Genomic_DNA"/>
</dbReference>
<accession>A0A0A2VKC2</accession>
<dbReference type="PANTHER" id="PTHR14097:SF8">
    <property type="entry name" value="NAD(P)-BINDING DOMAIN-CONTAINING PROTEIN"/>
    <property type="match status" value="1"/>
</dbReference>
<dbReference type="HOGENOM" id="CLU_071330_5_0_1"/>
<evidence type="ECO:0000313" key="2">
    <source>
        <dbReference type="Proteomes" id="UP000030106"/>
    </source>
</evidence>